<reference evidence="2" key="1">
    <citation type="submission" date="2022-12" db="EMBL/GenBank/DDBJ databases">
        <authorList>
            <person name="Mo P."/>
        </authorList>
    </citation>
    <scope>NUCLEOTIDE SEQUENCE [LARGE SCALE GENOMIC DNA]</scope>
    <source>
        <strain evidence="2">HUAS 3-15</strain>
    </source>
</reference>
<dbReference type="Proteomes" id="UP001212821">
    <property type="component" value="Chromosome"/>
</dbReference>
<gene>
    <name evidence="1" type="ORF">O1G21_29610</name>
</gene>
<evidence type="ECO:0000313" key="2">
    <source>
        <dbReference type="Proteomes" id="UP001212821"/>
    </source>
</evidence>
<sequence>MTNPSSELQDLACLLMDNDTREVRDHPLWPVYVALFRAEMGADPRPDSLSMICACPEHY</sequence>
<dbReference type="EMBL" id="CP115450">
    <property type="protein sequence ID" value="WBP89591.1"/>
    <property type="molecule type" value="Genomic_DNA"/>
</dbReference>
<keyword evidence="2" id="KW-1185">Reference proteome</keyword>
<evidence type="ECO:0000313" key="1">
    <source>
        <dbReference type="EMBL" id="WBP89591.1"/>
    </source>
</evidence>
<name>A0ABY7QAN3_9ACTN</name>
<proteinExistence type="predicted"/>
<accession>A0ABY7QAN3</accession>
<dbReference type="RefSeq" id="WP_270147980.1">
    <property type="nucleotide sequence ID" value="NZ_CP115450.1"/>
</dbReference>
<protein>
    <submittedName>
        <fullName evidence="1">Uncharacterized protein</fullName>
    </submittedName>
</protein>
<organism evidence="1 2">
    <name type="scientific">Kitasatospora cathayae</name>
    <dbReference type="NCBI Taxonomy" id="3004092"/>
    <lineage>
        <taxon>Bacteria</taxon>
        <taxon>Bacillati</taxon>
        <taxon>Actinomycetota</taxon>
        <taxon>Actinomycetes</taxon>
        <taxon>Kitasatosporales</taxon>
        <taxon>Streptomycetaceae</taxon>
        <taxon>Kitasatospora</taxon>
    </lineage>
</organism>